<evidence type="ECO:0000259" key="1">
    <source>
        <dbReference type="Pfam" id="PF00717"/>
    </source>
</evidence>
<name>A0A239WTV8_9FLAO</name>
<dbReference type="SUPFAM" id="SSF51306">
    <property type="entry name" value="LexA/Signal peptidase"/>
    <property type="match status" value="1"/>
</dbReference>
<protein>
    <recommendedName>
        <fullName evidence="1">Peptidase S24/S26A/S26B/S26C domain-containing protein</fullName>
    </recommendedName>
</protein>
<accession>A0A239WTV8</accession>
<evidence type="ECO:0000313" key="3">
    <source>
        <dbReference type="Proteomes" id="UP000215196"/>
    </source>
</evidence>
<dbReference type="InterPro" id="IPR039418">
    <property type="entry name" value="LexA-like"/>
</dbReference>
<dbReference type="InterPro" id="IPR015927">
    <property type="entry name" value="Peptidase_S24_S26A/B/C"/>
</dbReference>
<dbReference type="CDD" id="cd06529">
    <property type="entry name" value="S24_LexA-like"/>
    <property type="match status" value="1"/>
</dbReference>
<dbReference type="Proteomes" id="UP000215196">
    <property type="component" value="Chromosome 1"/>
</dbReference>
<dbReference type="Pfam" id="PF00717">
    <property type="entry name" value="Peptidase_S24"/>
    <property type="match status" value="1"/>
</dbReference>
<dbReference type="Gene3D" id="2.10.109.10">
    <property type="entry name" value="Umud Fragment, subunit A"/>
    <property type="match status" value="1"/>
</dbReference>
<reference evidence="2 3" key="1">
    <citation type="submission" date="2017-06" db="EMBL/GenBank/DDBJ databases">
        <authorList>
            <consortium name="Pathogen Informatics"/>
        </authorList>
    </citation>
    <scope>NUCLEOTIDE SEQUENCE [LARGE SCALE GENOMIC DNA]</scope>
    <source>
        <strain evidence="2 3">NCTC13490</strain>
    </source>
</reference>
<dbReference type="InterPro" id="IPR036286">
    <property type="entry name" value="LexA/Signal_pep-like_sf"/>
</dbReference>
<dbReference type="KEGG" id="ctak:4412677_00622"/>
<organism evidence="2 3">
    <name type="scientific">Chryseobacterium taklimakanense</name>
    <dbReference type="NCBI Taxonomy" id="536441"/>
    <lineage>
        <taxon>Bacteria</taxon>
        <taxon>Pseudomonadati</taxon>
        <taxon>Bacteroidota</taxon>
        <taxon>Flavobacteriia</taxon>
        <taxon>Flavobacteriales</taxon>
        <taxon>Weeksellaceae</taxon>
        <taxon>Chryseobacterium group</taxon>
        <taxon>Chryseobacterium</taxon>
    </lineage>
</organism>
<evidence type="ECO:0000313" key="2">
    <source>
        <dbReference type="EMBL" id="SNV37094.1"/>
    </source>
</evidence>
<dbReference type="RefSeq" id="WP_309300021.1">
    <property type="nucleotide sequence ID" value="NZ_LT906465.1"/>
</dbReference>
<feature type="domain" description="Peptidase S24/S26A/S26B/S26C" evidence="1">
    <location>
        <begin position="21"/>
        <end position="104"/>
    </location>
</feature>
<dbReference type="AlphaFoldDB" id="A0A239WTV8"/>
<gene>
    <name evidence="2" type="ORF">SAMEA4412677_00622</name>
</gene>
<dbReference type="EMBL" id="LT906465">
    <property type="protein sequence ID" value="SNV37094.1"/>
    <property type="molecule type" value="Genomic_DNA"/>
</dbReference>
<proteinExistence type="predicted"/>
<keyword evidence="3" id="KW-1185">Reference proteome</keyword>
<sequence>MGYLTSYSDPEYIESLQTISLPFLRNGTLRAFPVEGDSMPPYTDGTYIVGKYVESLDDLKIGKCYLFITKKGMTYKSFQNSSAKIINVITDNELYEPFTISRSEIIEVWELACSINTEELTNLKKDEFTAKDVYTLLKKEIEELKSSLNR</sequence>